<name>D5C1F6_NITHN</name>
<feature type="transmembrane region" description="Helical" evidence="1">
    <location>
        <begin position="61"/>
        <end position="80"/>
    </location>
</feature>
<dbReference type="HOGENOM" id="CLU_2012861_0_0_6"/>
<feature type="transmembrane region" description="Helical" evidence="1">
    <location>
        <begin position="100"/>
        <end position="122"/>
    </location>
</feature>
<evidence type="ECO:0000256" key="1">
    <source>
        <dbReference type="SAM" id="Phobius"/>
    </source>
</evidence>
<dbReference type="KEGG" id="nhl:Nhal_3483"/>
<reference evidence="3" key="1">
    <citation type="submission" date="2010-04" db="EMBL/GenBank/DDBJ databases">
        <title>Complete genome sequence of Nitrosococcus halophilus Nc4, a salt-adapted, aerobic obligate ammonia-oxidizing sulfur purple bacterium.</title>
        <authorList>
            <consortium name="US DOE Joint Genome Institute"/>
            <person name="Campbell M.A."/>
            <person name="Malfatti S.A."/>
            <person name="Chain P.S.G."/>
            <person name="Heidelberg J.F."/>
            <person name="Ward B.B."/>
            <person name="Klotz M.G."/>
        </authorList>
    </citation>
    <scope>NUCLEOTIDE SEQUENCE [LARGE SCALE GENOMIC DNA]</scope>
    <source>
        <strain evidence="3">Nc4</strain>
    </source>
</reference>
<keyword evidence="3" id="KW-1185">Reference proteome</keyword>
<dbReference type="Proteomes" id="UP000001844">
    <property type="component" value="Chromosome"/>
</dbReference>
<dbReference type="EMBL" id="CP001798">
    <property type="protein sequence ID" value="ADE16508.1"/>
    <property type="molecule type" value="Genomic_DNA"/>
</dbReference>
<dbReference type="eggNOG" id="ENOG5033590">
    <property type="taxonomic scope" value="Bacteria"/>
</dbReference>
<keyword evidence="1" id="KW-1133">Transmembrane helix</keyword>
<protein>
    <submittedName>
        <fullName evidence="2">Uncharacterized protein</fullName>
    </submittedName>
</protein>
<sequence length="123" mass="13604">MRGVILTTLLTLLFLFWLAAELYDFLKTKNKSTEAKRTVAYIFGYPLLTAYVVSHGLPPAAILFPVALGGVAWLLAGMHLRKVLEGEYQPTPGTFIGIPIKYWFFGGLGAFLLGAFLQYVGLF</sequence>
<dbReference type="AlphaFoldDB" id="D5C1F6"/>
<organism evidence="2 3">
    <name type="scientific">Nitrosococcus halophilus (strain Nc4)</name>
    <dbReference type="NCBI Taxonomy" id="472759"/>
    <lineage>
        <taxon>Bacteria</taxon>
        <taxon>Pseudomonadati</taxon>
        <taxon>Pseudomonadota</taxon>
        <taxon>Gammaproteobacteria</taxon>
        <taxon>Chromatiales</taxon>
        <taxon>Chromatiaceae</taxon>
        <taxon>Nitrosococcus</taxon>
    </lineage>
</organism>
<keyword evidence="1" id="KW-0812">Transmembrane</keyword>
<dbReference type="OrthoDB" id="5769979at2"/>
<evidence type="ECO:0000313" key="3">
    <source>
        <dbReference type="Proteomes" id="UP000001844"/>
    </source>
</evidence>
<dbReference type="RefSeq" id="WP_013034357.1">
    <property type="nucleotide sequence ID" value="NC_013960.1"/>
</dbReference>
<keyword evidence="1" id="KW-0472">Membrane</keyword>
<gene>
    <name evidence="2" type="ordered locus">Nhal_3483</name>
</gene>
<feature type="transmembrane region" description="Helical" evidence="1">
    <location>
        <begin position="38"/>
        <end position="54"/>
    </location>
</feature>
<proteinExistence type="predicted"/>
<accession>D5C1F6</accession>
<evidence type="ECO:0000313" key="2">
    <source>
        <dbReference type="EMBL" id="ADE16508.1"/>
    </source>
</evidence>